<dbReference type="EMBL" id="JBAMMX010000002">
    <property type="protein sequence ID" value="KAK6945930.1"/>
    <property type="molecule type" value="Genomic_DNA"/>
</dbReference>
<dbReference type="AlphaFoldDB" id="A0AAN8ZUQ9"/>
<keyword evidence="6" id="KW-0175">Coiled coil</keyword>
<dbReference type="GO" id="GO:0000978">
    <property type="term" value="F:RNA polymerase II cis-regulatory region sequence-specific DNA binding"/>
    <property type="evidence" value="ECO:0007669"/>
    <property type="project" value="TreeGrafter"/>
</dbReference>
<dbReference type="GO" id="GO:0005634">
    <property type="term" value="C:nucleus"/>
    <property type="evidence" value="ECO:0007669"/>
    <property type="project" value="UniProtKB-SubCell"/>
</dbReference>
<dbReference type="Gene3D" id="6.10.140.920">
    <property type="match status" value="1"/>
</dbReference>
<comment type="subcellular location">
    <subcellularLocation>
        <location evidence="1">Nucleus</location>
    </subcellularLocation>
</comment>
<dbReference type="Gene3D" id="3.40.1810.10">
    <property type="entry name" value="Transcription factor, MADS-box"/>
    <property type="match status" value="1"/>
</dbReference>
<dbReference type="SMART" id="SM00432">
    <property type="entry name" value="MADS"/>
    <property type="match status" value="1"/>
</dbReference>
<dbReference type="SUPFAM" id="SSF55455">
    <property type="entry name" value="SRF-like"/>
    <property type="match status" value="1"/>
</dbReference>
<dbReference type="PANTHER" id="PTHR11945:SF629">
    <property type="entry name" value="OS02G0164450 PROTEIN"/>
    <property type="match status" value="1"/>
</dbReference>
<dbReference type="GO" id="GO:0000981">
    <property type="term" value="F:DNA-binding transcription factor activity, RNA polymerase II-specific"/>
    <property type="evidence" value="ECO:0007669"/>
    <property type="project" value="TreeGrafter"/>
</dbReference>
<feature type="domain" description="MADS-box" evidence="7">
    <location>
        <begin position="6"/>
        <end position="66"/>
    </location>
</feature>
<evidence type="ECO:0000256" key="6">
    <source>
        <dbReference type="SAM" id="Coils"/>
    </source>
</evidence>
<keyword evidence="4" id="KW-0804">Transcription</keyword>
<name>A0AAN8ZUQ9_9MAGN</name>
<evidence type="ECO:0000313" key="9">
    <source>
        <dbReference type="Proteomes" id="UP001370490"/>
    </source>
</evidence>
<evidence type="ECO:0000256" key="5">
    <source>
        <dbReference type="ARBA" id="ARBA00023242"/>
    </source>
</evidence>
<proteinExistence type="predicted"/>
<sequence>MEKKTRGRQKIEIKKIEKKNDLQVAFSKRRNGLFKKASELGTLCNAEVAMVLFSPGGKAYSFGHPGVNPVADRFLLQHPPPRFSNSSLSLVEAPRNPKIDELNKELENVLNQLEAEKKYGKKLEEMRTISQVQRGWEAPVEELTLDQLEQQRVALLNLRNNVTKQVEMLNNGVGTSATPWPIIEYSGYPQAEMVNGIGTATAAWPVQDYGGYPQTEKVNGNGSAADPWPLLENSGFQQAGSVNGMDTTAAPWYQLQDYSGNPLAEMVNGNGTSAAPWPLQAYSGAETLFV</sequence>
<dbReference type="InterPro" id="IPR036879">
    <property type="entry name" value="TF_MADSbox_sf"/>
</dbReference>
<evidence type="ECO:0000256" key="3">
    <source>
        <dbReference type="ARBA" id="ARBA00023125"/>
    </source>
</evidence>
<keyword evidence="2" id="KW-0805">Transcription regulation</keyword>
<keyword evidence="5" id="KW-0539">Nucleus</keyword>
<comment type="caution">
    <text evidence="8">The sequence shown here is derived from an EMBL/GenBank/DDBJ whole genome shotgun (WGS) entry which is preliminary data.</text>
</comment>
<organism evidence="8 9">
    <name type="scientific">Dillenia turbinata</name>
    <dbReference type="NCBI Taxonomy" id="194707"/>
    <lineage>
        <taxon>Eukaryota</taxon>
        <taxon>Viridiplantae</taxon>
        <taxon>Streptophyta</taxon>
        <taxon>Embryophyta</taxon>
        <taxon>Tracheophyta</taxon>
        <taxon>Spermatophyta</taxon>
        <taxon>Magnoliopsida</taxon>
        <taxon>eudicotyledons</taxon>
        <taxon>Gunneridae</taxon>
        <taxon>Pentapetalae</taxon>
        <taxon>Dilleniales</taxon>
        <taxon>Dilleniaceae</taxon>
        <taxon>Dillenia</taxon>
    </lineage>
</organism>
<dbReference type="Proteomes" id="UP001370490">
    <property type="component" value="Unassembled WGS sequence"/>
</dbReference>
<evidence type="ECO:0000256" key="4">
    <source>
        <dbReference type="ARBA" id="ARBA00023163"/>
    </source>
</evidence>
<evidence type="ECO:0000259" key="7">
    <source>
        <dbReference type="PROSITE" id="PS50066"/>
    </source>
</evidence>
<dbReference type="PRINTS" id="PR00404">
    <property type="entry name" value="MADSDOMAIN"/>
</dbReference>
<dbReference type="Pfam" id="PF00319">
    <property type="entry name" value="SRF-TF"/>
    <property type="match status" value="1"/>
</dbReference>
<keyword evidence="3" id="KW-0238">DNA-binding</keyword>
<gene>
    <name evidence="8" type="ORF">RJ641_013474</name>
</gene>
<accession>A0AAN8ZUQ9</accession>
<feature type="coiled-coil region" evidence="6">
    <location>
        <begin position="96"/>
        <end position="165"/>
    </location>
</feature>
<dbReference type="PANTHER" id="PTHR11945">
    <property type="entry name" value="MADS BOX PROTEIN"/>
    <property type="match status" value="1"/>
</dbReference>
<evidence type="ECO:0000256" key="1">
    <source>
        <dbReference type="ARBA" id="ARBA00004123"/>
    </source>
</evidence>
<dbReference type="InterPro" id="IPR002100">
    <property type="entry name" value="TF_MADSbox"/>
</dbReference>
<dbReference type="FunFam" id="3.40.1810.10:FF:000006">
    <property type="entry name" value="Agamous-like MADS-box protein AGL62"/>
    <property type="match status" value="1"/>
</dbReference>
<dbReference type="PROSITE" id="PS50066">
    <property type="entry name" value="MADS_BOX_2"/>
    <property type="match status" value="1"/>
</dbReference>
<evidence type="ECO:0000256" key="2">
    <source>
        <dbReference type="ARBA" id="ARBA00023015"/>
    </source>
</evidence>
<reference evidence="8 9" key="1">
    <citation type="submission" date="2023-12" db="EMBL/GenBank/DDBJ databases">
        <title>A high-quality genome assembly for Dillenia turbinata (Dilleniales).</title>
        <authorList>
            <person name="Chanderbali A."/>
        </authorList>
    </citation>
    <scope>NUCLEOTIDE SEQUENCE [LARGE SCALE GENOMIC DNA]</scope>
    <source>
        <strain evidence="8">LSX21</strain>
        <tissue evidence="8">Leaf</tissue>
    </source>
</reference>
<dbReference type="GO" id="GO:0046983">
    <property type="term" value="F:protein dimerization activity"/>
    <property type="evidence" value="ECO:0007669"/>
    <property type="project" value="InterPro"/>
</dbReference>
<keyword evidence="9" id="KW-1185">Reference proteome</keyword>
<protein>
    <submittedName>
        <fullName evidence="8">Transcription factor, MADS-box</fullName>
    </submittedName>
</protein>
<evidence type="ECO:0000313" key="8">
    <source>
        <dbReference type="EMBL" id="KAK6945930.1"/>
    </source>
</evidence>